<dbReference type="RefSeq" id="WP_188896135.1">
    <property type="nucleotide sequence ID" value="NZ_BMMZ01000007.1"/>
</dbReference>
<protein>
    <submittedName>
        <fullName evidence="3">Dipeptidyl aminopeptidase</fullName>
    </submittedName>
</protein>
<reference evidence="3" key="1">
    <citation type="journal article" date="2014" name="Int. J. Syst. Evol. Microbiol.">
        <title>Complete genome sequence of Corynebacterium casei LMG S-19264T (=DSM 44701T), isolated from a smear-ripened cheese.</title>
        <authorList>
            <consortium name="US DOE Joint Genome Institute (JGI-PGF)"/>
            <person name="Walter F."/>
            <person name="Albersmeier A."/>
            <person name="Kalinowski J."/>
            <person name="Ruckert C."/>
        </authorList>
    </citation>
    <scope>NUCLEOTIDE SEQUENCE</scope>
    <source>
        <strain evidence="3">CGMCC 4.7306</strain>
    </source>
</reference>
<keyword evidence="3" id="KW-0031">Aminopeptidase</keyword>
<dbReference type="InterPro" id="IPR029058">
    <property type="entry name" value="AB_hydrolase_fold"/>
</dbReference>
<name>A0A917SCI3_9ACTN</name>
<evidence type="ECO:0000313" key="4">
    <source>
        <dbReference type="Proteomes" id="UP000613840"/>
    </source>
</evidence>
<dbReference type="PANTHER" id="PTHR22946:SF12">
    <property type="entry name" value="CONIDIAL PIGMENT BIOSYNTHESIS PROTEIN AYG1 (AFU_ORTHOLOGUE AFUA_2G17550)"/>
    <property type="match status" value="1"/>
</dbReference>
<evidence type="ECO:0000256" key="2">
    <source>
        <dbReference type="ARBA" id="ARBA00022801"/>
    </source>
</evidence>
<gene>
    <name evidence="3" type="ORF">GCM10011575_29420</name>
</gene>
<keyword evidence="4" id="KW-1185">Reference proteome</keyword>
<keyword evidence="2" id="KW-0378">Hydrolase</keyword>
<dbReference type="GO" id="GO:0004177">
    <property type="term" value="F:aminopeptidase activity"/>
    <property type="evidence" value="ECO:0007669"/>
    <property type="project" value="UniProtKB-KW"/>
</dbReference>
<sequence>MKPMFFPDDSQFWYETLRTLGHITYGGGDFGEVAYTSQRITAGDYDSWHDEWLATADRVAGYARTTSGVSARDAYLRASNYYRSAEFFLHSSAGDPRIQHAYELSVQCFREFAALSTPAIEPIEIPYEGTTLPGYLYRPATDGVPRPTIVMHNGFDGTAEEMHFFGAAAAAERGYTVLVFDGPGQPGTLHKQGLTFRPDWEKVVTPVIDYAVEIPEIDHDRIALLGVSMGGYLAPRAAAYDHRIAALIALDGVYDLGDISTSPLPMPREEAERRLRSPDDPELDAGLAAAMASSPMIRWSMEHGMYALGAPTPRAFAAAYLDYNLRDGVAELITCPTLVCAGQEDGFFAGQPEKLYAALTCPKELLAFTAEDGGEAHCQSGAQRYAVGRIYDWLAKAMPAAQ</sequence>
<reference evidence="3" key="2">
    <citation type="submission" date="2020-09" db="EMBL/GenBank/DDBJ databases">
        <authorList>
            <person name="Sun Q."/>
            <person name="Zhou Y."/>
        </authorList>
    </citation>
    <scope>NUCLEOTIDE SEQUENCE</scope>
    <source>
        <strain evidence="3">CGMCC 4.7306</strain>
    </source>
</reference>
<comment type="caution">
    <text evidence="3">The sequence shown here is derived from an EMBL/GenBank/DDBJ whole genome shotgun (WGS) entry which is preliminary data.</text>
</comment>
<evidence type="ECO:0000256" key="1">
    <source>
        <dbReference type="ARBA" id="ARBA00008645"/>
    </source>
</evidence>
<dbReference type="SUPFAM" id="SSF53474">
    <property type="entry name" value="alpha/beta-Hydrolases"/>
    <property type="match status" value="1"/>
</dbReference>
<dbReference type="EMBL" id="BMMZ01000007">
    <property type="protein sequence ID" value="GGL68913.1"/>
    <property type="molecule type" value="Genomic_DNA"/>
</dbReference>
<comment type="similarity">
    <text evidence="1">Belongs to the AB hydrolase superfamily.</text>
</comment>
<keyword evidence="3" id="KW-0645">Protease</keyword>
<dbReference type="PANTHER" id="PTHR22946">
    <property type="entry name" value="DIENELACTONE HYDROLASE DOMAIN-CONTAINING PROTEIN-RELATED"/>
    <property type="match status" value="1"/>
</dbReference>
<organism evidence="3 4">
    <name type="scientific">Microlunatus endophyticus</name>
    <dbReference type="NCBI Taxonomy" id="1716077"/>
    <lineage>
        <taxon>Bacteria</taxon>
        <taxon>Bacillati</taxon>
        <taxon>Actinomycetota</taxon>
        <taxon>Actinomycetes</taxon>
        <taxon>Propionibacteriales</taxon>
        <taxon>Propionibacteriaceae</taxon>
        <taxon>Microlunatus</taxon>
    </lineage>
</organism>
<proteinExistence type="inferred from homology"/>
<dbReference type="InterPro" id="IPR010520">
    <property type="entry name" value="FrsA-like"/>
</dbReference>
<evidence type="ECO:0000313" key="3">
    <source>
        <dbReference type="EMBL" id="GGL68913.1"/>
    </source>
</evidence>
<dbReference type="Proteomes" id="UP000613840">
    <property type="component" value="Unassembled WGS sequence"/>
</dbReference>
<dbReference type="AlphaFoldDB" id="A0A917SCI3"/>
<dbReference type="Pfam" id="PF06500">
    <property type="entry name" value="FrsA-like"/>
    <property type="match status" value="1"/>
</dbReference>
<dbReference type="Gene3D" id="1.20.1440.110">
    <property type="entry name" value="acylaminoacyl peptidase"/>
    <property type="match status" value="1"/>
</dbReference>
<dbReference type="Gene3D" id="3.40.50.1820">
    <property type="entry name" value="alpha/beta hydrolase"/>
    <property type="match status" value="1"/>
</dbReference>
<accession>A0A917SCI3</accession>
<dbReference type="InterPro" id="IPR050261">
    <property type="entry name" value="FrsA_esterase"/>
</dbReference>